<dbReference type="NCBIfam" id="TIGR01614">
    <property type="entry name" value="PME_inhib"/>
    <property type="match status" value="1"/>
</dbReference>
<dbReference type="AlphaFoldDB" id="A0A9J5X2K2"/>
<dbReference type="Proteomes" id="UP000824120">
    <property type="component" value="Chromosome 10"/>
</dbReference>
<evidence type="ECO:0000259" key="1">
    <source>
        <dbReference type="Pfam" id="PF04043"/>
    </source>
</evidence>
<evidence type="ECO:0000313" key="2">
    <source>
        <dbReference type="EMBL" id="KAG5582465.1"/>
    </source>
</evidence>
<sequence>MKQKGPKHTIQQEIEYVCQTSSDFKVCIDALKTDPKSSSTDIKKGFVRILLQQCLTKTNSIYSEIVSLLEQVKELVLIQSLQVCKETYDSAIDDATSSLKHFDANNFLWRGLLLLQLRVL</sequence>
<evidence type="ECO:0000313" key="3">
    <source>
        <dbReference type="Proteomes" id="UP000824120"/>
    </source>
</evidence>
<dbReference type="InterPro" id="IPR035513">
    <property type="entry name" value="Invertase/methylesterase_inhib"/>
</dbReference>
<dbReference type="CDD" id="cd14859">
    <property type="entry name" value="PMEI_like"/>
    <property type="match status" value="1"/>
</dbReference>
<organism evidence="2 3">
    <name type="scientific">Solanum commersonii</name>
    <name type="common">Commerson's wild potato</name>
    <name type="synonym">Commerson's nightshade</name>
    <dbReference type="NCBI Taxonomy" id="4109"/>
    <lineage>
        <taxon>Eukaryota</taxon>
        <taxon>Viridiplantae</taxon>
        <taxon>Streptophyta</taxon>
        <taxon>Embryophyta</taxon>
        <taxon>Tracheophyta</taxon>
        <taxon>Spermatophyta</taxon>
        <taxon>Magnoliopsida</taxon>
        <taxon>eudicotyledons</taxon>
        <taxon>Gunneridae</taxon>
        <taxon>Pentapetalae</taxon>
        <taxon>asterids</taxon>
        <taxon>lamiids</taxon>
        <taxon>Solanales</taxon>
        <taxon>Solanaceae</taxon>
        <taxon>Solanoideae</taxon>
        <taxon>Solaneae</taxon>
        <taxon>Solanum</taxon>
    </lineage>
</organism>
<proteinExistence type="predicted"/>
<dbReference type="Gene3D" id="1.20.140.40">
    <property type="entry name" value="Invertase/pectin methylesterase inhibitor family protein"/>
    <property type="match status" value="1"/>
</dbReference>
<dbReference type="EMBL" id="JACXVP010000010">
    <property type="protein sequence ID" value="KAG5582465.1"/>
    <property type="molecule type" value="Genomic_DNA"/>
</dbReference>
<gene>
    <name evidence="2" type="ORF">H5410_053092</name>
</gene>
<dbReference type="GO" id="GO:0004857">
    <property type="term" value="F:enzyme inhibitor activity"/>
    <property type="evidence" value="ECO:0007669"/>
    <property type="project" value="InterPro"/>
</dbReference>
<name>A0A9J5X2K2_SOLCO</name>
<dbReference type="OrthoDB" id="764172at2759"/>
<comment type="caution">
    <text evidence="2">The sequence shown here is derived from an EMBL/GenBank/DDBJ whole genome shotgun (WGS) entry which is preliminary data.</text>
</comment>
<reference evidence="2 3" key="1">
    <citation type="submission" date="2020-09" db="EMBL/GenBank/DDBJ databases">
        <title>De no assembly of potato wild relative species, Solanum commersonii.</title>
        <authorList>
            <person name="Cho K."/>
        </authorList>
    </citation>
    <scope>NUCLEOTIDE SEQUENCE [LARGE SCALE GENOMIC DNA]</scope>
    <source>
        <strain evidence="2">LZ3.2</strain>
        <tissue evidence="2">Leaf</tissue>
    </source>
</reference>
<feature type="domain" description="Pectinesterase inhibitor" evidence="1">
    <location>
        <begin position="14"/>
        <end position="104"/>
    </location>
</feature>
<dbReference type="Pfam" id="PF04043">
    <property type="entry name" value="PMEI"/>
    <property type="match status" value="1"/>
</dbReference>
<accession>A0A9J5X2K2</accession>
<dbReference type="InterPro" id="IPR006501">
    <property type="entry name" value="Pectinesterase_inhib_dom"/>
</dbReference>
<keyword evidence="3" id="KW-1185">Reference proteome</keyword>
<protein>
    <recommendedName>
        <fullName evidence="1">Pectinesterase inhibitor domain-containing protein</fullName>
    </recommendedName>
</protein>
<dbReference type="SUPFAM" id="SSF101148">
    <property type="entry name" value="Plant invertase/pectin methylesterase inhibitor"/>
    <property type="match status" value="1"/>
</dbReference>